<dbReference type="SUPFAM" id="SSF55418">
    <property type="entry name" value="eIF4e-like"/>
    <property type="match status" value="1"/>
</dbReference>
<reference evidence="4" key="1">
    <citation type="submission" date="2021-02" db="EMBL/GenBank/DDBJ databases">
        <authorList>
            <person name="Dougan E. K."/>
            <person name="Rhodes N."/>
            <person name="Thang M."/>
            <person name="Chan C."/>
        </authorList>
    </citation>
    <scope>NUCLEOTIDE SEQUENCE</scope>
</reference>
<dbReference type="PANTHER" id="PTHR31901">
    <property type="entry name" value="GH3 DOMAIN-CONTAINING PROTEIN"/>
    <property type="match status" value="1"/>
</dbReference>
<dbReference type="InterPro" id="IPR055377">
    <property type="entry name" value="GH3_M"/>
</dbReference>
<evidence type="ECO:0000256" key="2">
    <source>
        <dbReference type="SAM" id="MobiDB-lite"/>
    </source>
</evidence>
<sequence>MEVLVTDAFGLSDDVLVSIRYGTTRRQAPLESALSHPLKFPAQLEELSEPLKIDVLQPIASTRLVLHPHEEYYGIGFEQSDNVAMGLHVRASAGGAEAGPSREVPPTKDSAASAKDYLEQNGLLKYVQSLLHAVIQDKPQDPFAYMIEQLTAAKSKSEACARVLSRPTSAVPRSRPSSAMRPASATPAHLRPSPPQVQPLREAPAPEEDPPALPAGQTAAPVPAVSEATDTKQPREADTEHAAPQETQSCEDSEDPTSSAMAQQLREVDRSSDMKLSLLKTLVTASESGDLGAVLSAVNVDKSRSRIQALLEKSAETGELEAALKRTMDTKDASDLEKFKGQLRDVLLDANESGQMLAILEELHRQPQSDNPNKEATEIEKLKEHLKTLLLDANESGRVLEILQEMSAEKMEDATKQAVLQEISEMEVLKQRMKAALFDADSSKILEALETTKRMAPPKPSEAGNQSGTSPAAPVRPAHGAQELVTAQSKMQDGLKNGLLEQGLEKVMQKEKEPAQVSEDAEVKDRLRQTMNEAAERQGLLLTAEAIALEELSDIKGKMKDVMLQAAETGTLAKALEQLLLSVAAKPVGPASSEEEALRANVREKVQESIASGKLEEGFQKLAEKKEKAKEQNELEVLREKIGGILEEASDSGKLDAALQMLQEAQQETIQAAGVDDLDAVRSNLLLVMQDAEDSGKLAAALEAVRKVEDNEAESGKNAADDIAAIKAKFKTLLSEALKSGTLATRVVLLKQPGKVPAPPQGEPPREMELMKAHLREALQHAAECGHLAEALASARCLQEGAGNTDQRSTDVEATAVKLRGVLAEAALCGRLEETLRTLQKGEDLQSSAQPVEEDQKVPEVAAVEAVIPRSADPLSRDEVAEQPPGLEQAASELENLRGRLRNILEVALDEGHLEQAVQKAVERQSPAHDRPDAAGEEQAMGELQVEVDEIRREGRELLETVDRLFTDMQELQQANLRLAQRLDLAGRPLRQVHHPLPGMTEAEALAMMPAEGDLPGLQAQVGRMREESQTLRSTVDRLTREMEDLKRINNDLATKVDDVRMREWSDRHTLATALQHYVVCPAFAMPLVGLRWTCRDYAGMLRIRRLLADAADGRTVQSRLAQELLRRHQFTEYGRLEGLQGVDCWDSFRQQHPVTGFSHYEPYLARIQEGEANILAAGRPLLLAMTSATAGAPKLLPDNLDIRQTFYRRGGSVALAVIERSFPEASWTLQRNLKLAFRASLKRLDSGVVVGCKRAPDSKNFDRLLCAYSSPRAAYDIMNEADAMYAHALFALKDRSLGILEANFAPNVCDLLDFIQDHGTSLAIDLEEGRIWSRHRPQDPSTREEVEAALNEALLAAGGPDPIRAQEIREQLGKAFSAHGLWPRMKLVITVTGGNFEANSVRLRRLLGGVPIYSPFYASTEGLLGVNLFPSQDDTPAYLLDASSMVFEFVPLSAELGTATTLLAWEVQVGQVYEVLVTTRGGLCRYRLGDLVRVVGNLDSRQILEVWKEYAFVRALAKSPLAEKVRSAVLLQLEPRLPKPPRKLRMLRICVEEDVGCEVLQEDLLAWDLALQSESQEYKELRETGCLDMPNLHRLPNGMAYLSFNESFNTNLKFTTDDADESDDMLKKDLPLRYTWSIWEQIMQSNDKSSAYSDATHKVASFATVQTFWKLWNHMPQPSELLQQKRMVREQPDGLHVIDAVMIFRENIRPEWEDKMNAAGGHFQFQLKPGIGGGQVDEYWNNLVLGMIGATIEPANMITGLRLVDKLSGPRAAGVIRLEVWFANYDDTQAVNALKKNVEKCMATRLDGSIGVAPKCEVKSHSTSGKH</sequence>
<dbReference type="CDD" id="cd22961">
    <property type="entry name" value="DD_TEX55-like"/>
    <property type="match status" value="1"/>
</dbReference>
<dbReference type="Gene3D" id="3.30.760.10">
    <property type="entry name" value="RNA Cap, Translation Initiation Factor Eif4e"/>
    <property type="match status" value="1"/>
</dbReference>
<feature type="coiled-coil region" evidence="1">
    <location>
        <begin position="1022"/>
        <end position="1063"/>
    </location>
</feature>
<feature type="region of interest" description="Disordered" evidence="2">
    <location>
        <begin position="453"/>
        <end position="480"/>
    </location>
</feature>
<organism evidence="4 5">
    <name type="scientific">Symbiodinium pilosum</name>
    <name type="common">Dinoflagellate</name>
    <dbReference type="NCBI Taxonomy" id="2952"/>
    <lineage>
        <taxon>Eukaryota</taxon>
        <taxon>Sar</taxon>
        <taxon>Alveolata</taxon>
        <taxon>Dinophyceae</taxon>
        <taxon>Suessiales</taxon>
        <taxon>Symbiodiniaceae</taxon>
        <taxon>Symbiodinium</taxon>
    </lineage>
</organism>
<protein>
    <submittedName>
        <fullName evidence="4">GH3.1 protein</fullName>
    </submittedName>
</protein>
<name>A0A812VYW1_SYMPI</name>
<feature type="compositionally biased region" description="Low complexity" evidence="2">
    <location>
        <begin position="165"/>
        <end position="188"/>
    </location>
</feature>
<feature type="domain" description="GH3 middle" evidence="3">
    <location>
        <begin position="1440"/>
        <end position="1499"/>
    </location>
</feature>
<dbReference type="GO" id="GO:0016881">
    <property type="term" value="F:acid-amino acid ligase activity"/>
    <property type="evidence" value="ECO:0007669"/>
    <property type="project" value="TreeGrafter"/>
</dbReference>
<dbReference type="GO" id="GO:0005737">
    <property type="term" value="C:cytoplasm"/>
    <property type="evidence" value="ECO:0007669"/>
    <property type="project" value="TreeGrafter"/>
</dbReference>
<dbReference type="InterPro" id="IPR004993">
    <property type="entry name" value="GH3"/>
</dbReference>
<keyword evidence="1" id="KW-0175">Coiled coil</keyword>
<feature type="coiled-coil region" evidence="1">
    <location>
        <begin position="612"/>
        <end position="648"/>
    </location>
</feature>
<feature type="region of interest" description="Disordered" evidence="2">
    <location>
        <begin position="923"/>
        <end position="942"/>
    </location>
</feature>
<evidence type="ECO:0000256" key="1">
    <source>
        <dbReference type="SAM" id="Coils"/>
    </source>
</evidence>
<proteinExistence type="predicted"/>
<dbReference type="Proteomes" id="UP000649617">
    <property type="component" value="Unassembled WGS sequence"/>
</dbReference>
<dbReference type="PANTHER" id="PTHR31901:SF9">
    <property type="entry name" value="GH3 DOMAIN-CONTAINING PROTEIN"/>
    <property type="match status" value="1"/>
</dbReference>
<feature type="region of interest" description="Disordered" evidence="2">
    <location>
        <begin position="164"/>
        <end position="271"/>
    </location>
</feature>
<dbReference type="OrthoDB" id="10261911at2759"/>
<dbReference type="Pfam" id="PF03321">
    <property type="entry name" value="GH3"/>
    <property type="match status" value="1"/>
</dbReference>
<keyword evidence="5" id="KW-1185">Reference proteome</keyword>
<dbReference type="Pfam" id="PF01652">
    <property type="entry name" value="IF4E"/>
    <property type="match status" value="1"/>
</dbReference>
<dbReference type="Pfam" id="PF23571">
    <property type="entry name" value="GH3_M"/>
    <property type="match status" value="1"/>
</dbReference>
<evidence type="ECO:0000259" key="3">
    <source>
        <dbReference type="Pfam" id="PF23571"/>
    </source>
</evidence>
<feature type="compositionally biased region" description="Basic and acidic residues" evidence="2">
    <location>
        <begin position="229"/>
        <end position="243"/>
    </location>
</feature>
<evidence type="ECO:0000313" key="4">
    <source>
        <dbReference type="EMBL" id="CAE7658976.1"/>
    </source>
</evidence>
<dbReference type="InterPro" id="IPR001040">
    <property type="entry name" value="TIF_eIF_4E"/>
</dbReference>
<comment type="caution">
    <text evidence="4">The sequence shown here is derived from an EMBL/GenBank/DDBJ whole genome shotgun (WGS) entry which is preliminary data.</text>
</comment>
<dbReference type="InterPro" id="IPR023398">
    <property type="entry name" value="TIF_eIF4e-like"/>
</dbReference>
<gene>
    <name evidence="4" type="primary">GH3.1</name>
    <name evidence="4" type="ORF">SPIL2461_LOCUS17807</name>
</gene>
<accession>A0A812VYW1</accession>
<dbReference type="GO" id="GO:0003743">
    <property type="term" value="F:translation initiation factor activity"/>
    <property type="evidence" value="ECO:0007669"/>
    <property type="project" value="InterPro"/>
</dbReference>
<dbReference type="EMBL" id="CAJNIZ010043393">
    <property type="protein sequence ID" value="CAE7658976.1"/>
    <property type="molecule type" value="Genomic_DNA"/>
</dbReference>
<dbReference type="GO" id="GO:0003723">
    <property type="term" value="F:RNA binding"/>
    <property type="evidence" value="ECO:0007669"/>
    <property type="project" value="InterPro"/>
</dbReference>
<evidence type="ECO:0000313" key="5">
    <source>
        <dbReference type="Proteomes" id="UP000649617"/>
    </source>
</evidence>
<feature type="compositionally biased region" description="Basic and acidic residues" evidence="2">
    <location>
        <begin position="923"/>
        <end position="934"/>
    </location>
</feature>